<dbReference type="PANTHER" id="PTHR22753">
    <property type="entry name" value="TRANSMEMBRANE PROTEIN 68"/>
    <property type="match status" value="1"/>
</dbReference>
<dbReference type="EMBL" id="CAJNNV010001846">
    <property type="protein sequence ID" value="CAE8585965.1"/>
    <property type="molecule type" value="Genomic_DNA"/>
</dbReference>
<evidence type="ECO:0008006" key="3">
    <source>
        <dbReference type="Google" id="ProtNLM"/>
    </source>
</evidence>
<dbReference type="AlphaFoldDB" id="A0A813DGN6"/>
<evidence type="ECO:0000313" key="1">
    <source>
        <dbReference type="EMBL" id="CAE8585965.1"/>
    </source>
</evidence>
<dbReference type="PANTHER" id="PTHR22753:SF14">
    <property type="entry name" value="MONOACYLGLYCEROL_DIACYLGLYCEROL O-ACYLTRANSFERASE"/>
    <property type="match status" value="1"/>
</dbReference>
<protein>
    <recommendedName>
        <fullName evidence="3">Acyltransferase</fullName>
    </recommendedName>
</protein>
<keyword evidence="2" id="KW-1185">Reference proteome</keyword>
<dbReference type="OMA" id="CLHIPAH"/>
<organism evidence="1 2">
    <name type="scientific">Polarella glacialis</name>
    <name type="common">Dinoflagellate</name>
    <dbReference type="NCBI Taxonomy" id="89957"/>
    <lineage>
        <taxon>Eukaryota</taxon>
        <taxon>Sar</taxon>
        <taxon>Alveolata</taxon>
        <taxon>Dinophyceae</taxon>
        <taxon>Suessiales</taxon>
        <taxon>Suessiaceae</taxon>
        <taxon>Polarella</taxon>
    </lineage>
</organism>
<dbReference type="GO" id="GO:0016020">
    <property type="term" value="C:membrane"/>
    <property type="evidence" value="ECO:0007669"/>
    <property type="project" value="TreeGrafter"/>
</dbReference>
<reference evidence="1" key="1">
    <citation type="submission" date="2021-02" db="EMBL/GenBank/DDBJ databases">
        <authorList>
            <person name="Dougan E. K."/>
            <person name="Rhodes N."/>
            <person name="Thang M."/>
            <person name="Chan C."/>
        </authorList>
    </citation>
    <scope>NUCLEOTIDE SEQUENCE</scope>
</reference>
<comment type="caution">
    <text evidence="1">The sequence shown here is derived from an EMBL/GenBank/DDBJ whole genome shotgun (WGS) entry which is preliminary data.</text>
</comment>
<sequence>MVDCLEGWVRSHVAKGRRVVLLGESFGGLLSLAVALRLGKEELKGLVLVNPATSFGRTVWPLLGKALVATPAAALPPPGAQSNLLDFFQDLQTRAIESPYDYVGSLALTAAVADGSQLSRVASKIATRLLEADATGEASAGVDPLLQGFLMYPESLAKLLPPETVRFRLRGWLRDGCESVKGELRRKRGQGFGGGSLPPTLLLASESDRLLDSAKEAELLRPSLTARCGDNLLKVSAFCVPRLKGAGHAPLDERVNLAELIHFPLFDGLAPTAPAVFWWRSRFLFSRGQNPPLAETTLAVAHDQRDYTPPTLKFLEEGSSTMEPLAAVVSPVFCSRDPETGSRRFGLGGVPDPSELGRPVLLVGNHQLLALDLGPLVREFFIEKGFSPRGLAHPVNFPELMSDMMSAGKEPEQDDSAGAVSKVVFKSTDAPHLPGAGLLDFMGLPYELRAAGRASLEAASSLLGGGRSYASSFPPGRSARPAAADTGQGQELAENFGLGGGFAKWGAVPVTPRNFFRLLQRKEAVLLFPGGAREACHGAGEKYQLFWPTKTDFVRIAARFDAIIVPFGSVGSADNVVAGDNKYDATSASETSMQDNLEGGGFLPVSEALREPPRFPNVSPRLPTARQAAPGLGDRFYFSFGTPVDLKGLDPKDKDGCDKVYKSLQGDVEAEISWLLEARVRDPYRDFVRRQMWERVANLSPVPRKARHVCVCVCVCVCVRASCVSVCVLGHDKLGSGLRLQRTSVKFHCECTGAFEAGLRCTANIAFVATYHSHGIYHRSQTATNSLSTNRRTRTHPHMFTTIFAHPLHSTFFTTFSTPSFCSFLSRLLPVLGYLSLALSSSLWPRIVVVDARCAVCFLHVLMIFVVQTARRSRWSDPFLERVPAQLQC</sequence>
<dbReference type="InterPro" id="IPR029058">
    <property type="entry name" value="AB_hydrolase_fold"/>
</dbReference>
<gene>
    <name evidence="1" type="ORF">PGLA1383_LOCUS4861</name>
</gene>
<evidence type="ECO:0000313" key="2">
    <source>
        <dbReference type="Proteomes" id="UP000654075"/>
    </source>
</evidence>
<dbReference type="Gene3D" id="3.40.50.1820">
    <property type="entry name" value="alpha/beta hydrolase"/>
    <property type="match status" value="1"/>
</dbReference>
<accession>A0A813DGN6</accession>
<dbReference type="SUPFAM" id="SSF53474">
    <property type="entry name" value="alpha/beta-Hydrolases"/>
    <property type="match status" value="1"/>
</dbReference>
<dbReference type="Proteomes" id="UP000654075">
    <property type="component" value="Unassembled WGS sequence"/>
</dbReference>
<proteinExistence type="predicted"/>
<dbReference type="OrthoDB" id="44277at2759"/>
<name>A0A813DGN6_POLGL</name>